<feature type="active site" description="Charge relay system" evidence="8">
    <location>
        <position position="222"/>
    </location>
</feature>
<proteinExistence type="inferred from homology"/>
<comment type="function">
    <text evidence="5">Displays enzymatic activity both for medium-chain fatty acid (MCFA) ethyl ester synthesis and hydrolysis (esterase activity). MCFA are toxic for yeast and this enzyme could thus be involved in their detoxification by esterification.</text>
</comment>
<evidence type="ECO:0000256" key="3">
    <source>
        <dbReference type="ARBA" id="ARBA00022801"/>
    </source>
</evidence>
<evidence type="ECO:0000313" key="11">
    <source>
        <dbReference type="EMBL" id="KAA8643239.1"/>
    </source>
</evidence>
<feature type="active site" description="Charge relay system" evidence="8">
    <location>
        <position position="351"/>
    </location>
</feature>
<dbReference type="Proteomes" id="UP000324241">
    <property type="component" value="Unassembled WGS sequence"/>
</dbReference>
<dbReference type="PANTHER" id="PTHR10794:SF63">
    <property type="entry name" value="ALPHA_BETA HYDROLASE 1, ISOFORM A"/>
    <property type="match status" value="1"/>
</dbReference>
<name>A0A5M9MFG3_9EURO</name>
<dbReference type="RefSeq" id="XP_033422601.1">
    <property type="nucleotide sequence ID" value="XM_033574583.1"/>
</dbReference>
<feature type="active site" description="Charge relay system" evidence="8">
    <location>
        <position position="380"/>
    </location>
</feature>
<evidence type="ECO:0000256" key="2">
    <source>
        <dbReference type="ARBA" id="ARBA00022679"/>
    </source>
</evidence>
<evidence type="ECO:0000256" key="8">
    <source>
        <dbReference type="PIRSR" id="PIRSR005211-1"/>
    </source>
</evidence>
<organism evidence="11 12">
    <name type="scientific">Aspergillus tanneri</name>
    <dbReference type="NCBI Taxonomy" id="1220188"/>
    <lineage>
        <taxon>Eukaryota</taxon>
        <taxon>Fungi</taxon>
        <taxon>Dikarya</taxon>
        <taxon>Ascomycota</taxon>
        <taxon>Pezizomycotina</taxon>
        <taxon>Eurotiomycetes</taxon>
        <taxon>Eurotiomycetidae</taxon>
        <taxon>Eurotiales</taxon>
        <taxon>Aspergillaceae</taxon>
        <taxon>Aspergillus</taxon>
        <taxon>Aspergillus subgen. Circumdati</taxon>
    </lineage>
</organism>
<evidence type="ECO:0000256" key="1">
    <source>
        <dbReference type="ARBA" id="ARBA00010884"/>
    </source>
</evidence>
<dbReference type="Gene3D" id="3.40.50.1820">
    <property type="entry name" value="alpha/beta hydrolase"/>
    <property type="match status" value="1"/>
</dbReference>
<evidence type="ECO:0000256" key="9">
    <source>
        <dbReference type="SAM" id="MobiDB-lite"/>
    </source>
</evidence>
<dbReference type="GO" id="GO:0004026">
    <property type="term" value="F:alcohol O-acetyltransferase activity"/>
    <property type="evidence" value="ECO:0007669"/>
    <property type="project" value="UniProtKB-EC"/>
</dbReference>
<comment type="catalytic activity">
    <reaction evidence="4">
        <text>an aliphatic alcohol + acetyl-CoA = an acetyl ester + CoA</text>
        <dbReference type="Rhea" id="RHEA:17229"/>
        <dbReference type="ChEBI" id="CHEBI:2571"/>
        <dbReference type="ChEBI" id="CHEBI:47622"/>
        <dbReference type="ChEBI" id="CHEBI:57287"/>
        <dbReference type="ChEBI" id="CHEBI:57288"/>
        <dbReference type="EC" id="2.3.1.84"/>
    </reaction>
</comment>
<evidence type="ECO:0000256" key="6">
    <source>
        <dbReference type="ARBA" id="ARBA00066969"/>
    </source>
</evidence>
<protein>
    <recommendedName>
        <fullName evidence="6">alcohol O-acetyltransferase</fullName>
        <ecNumber evidence="6">2.3.1.84</ecNumber>
    </recommendedName>
    <alternativeName>
        <fullName evidence="7">Alcohol O-acetyltransferase</fullName>
    </alternativeName>
</protein>
<dbReference type="VEuPathDB" id="FungiDB:EYZ11_008615"/>
<dbReference type="FunFam" id="3.40.50.1820:FF:000137">
    <property type="entry name" value="EEB1p Acyl-coenzymeA:ethanol O-acyltransferase"/>
    <property type="match status" value="1"/>
</dbReference>
<reference evidence="11 12" key="1">
    <citation type="submission" date="2019-08" db="EMBL/GenBank/DDBJ databases">
        <title>The genome sequence of a newly discovered highly antifungal drug resistant Aspergillus species, Aspergillus tanneri NIH 1004.</title>
        <authorList>
            <person name="Mounaud S."/>
            <person name="Singh I."/>
            <person name="Joardar V."/>
            <person name="Pakala S."/>
            <person name="Pakala S."/>
            <person name="Venepally P."/>
            <person name="Chung J.K."/>
            <person name="Losada L."/>
            <person name="Nierman W.C."/>
        </authorList>
    </citation>
    <scope>NUCLEOTIDE SEQUENCE [LARGE SCALE GENOMIC DNA]</scope>
    <source>
        <strain evidence="11 12">NIH1004</strain>
    </source>
</reference>
<accession>A0A5M9MFG3</accession>
<evidence type="ECO:0000259" key="10">
    <source>
        <dbReference type="Pfam" id="PF00561"/>
    </source>
</evidence>
<dbReference type="InterPro" id="IPR029058">
    <property type="entry name" value="AB_hydrolase_fold"/>
</dbReference>
<dbReference type="SUPFAM" id="SSF53474">
    <property type="entry name" value="alpha/beta-Hydrolases"/>
    <property type="match status" value="1"/>
</dbReference>
<keyword evidence="2" id="KW-0808">Transferase</keyword>
<dbReference type="EC" id="2.3.1.84" evidence="6"/>
<dbReference type="VEuPathDB" id="FungiDB:EYZ11_008608"/>
<dbReference type="GO" id="GO:0008126">
    <property type="term" value="F:acetylesterase activity"/>
    <property type="evidence" value="ECO:0007669"/>
    <property type="project" value="TreeGrafter"/>
</dbReference>
<dbReference type="GO" id="GO:0051792">
    <property type="term" value="P:medium-chain fatty acid biosynthetic process"/>
    <property type="evidence" value="ECO:0007669"/>
    <property type="project" value="TreeGrafter"/>
</dbReference>
<evidence type="ECO:0000256" key="7">
    <source>
        <dbReference type="ARBA" id="ARBA00080774"/>
    </source>
</evidence>
<evidence type="ECO:0000313" key="12">
    <source>
        <dbReference type="Proteomes" id="UP000324241"/>
    </source>
</evidence>
<dbReference type="GeneID" id="54332703"/>
<dbReference type="PIRSF" id="PIRSF005211">
    <property type="entry name" value="Ab_hydro_YheT"/>
    <property type="match status" value="1"/>
</dbReference>
<feature type="region of interest" description="Disordered" evidence="9">
    <location>
        <begin position="421"/>
        <end position="447"/>
    </location>
</feature>
<dbReference type="GO" id="GO:0051793">
    <property type="term" value="P:medium-chain fatty acid catabolic process"/>
    <property type="evidence" value="ECO:0007669"/>
    <property type="project" value="UniProtKB-ARBA"/>
</dbReference>
<dbReference type="InterPro" id="IPR000073">
    <property type="entry name" value="AB_hydrolase_1"/>
</dbReference>
<evidence type="ECO:0000256" key="4">
    <source>
        <dbReference type="ARBA" id="ARBA00050620"/>
    </source>
</evidence>
<dbReference type="InterPro" id="IPR012020">
    <property type="entry name" value="ABHD4"/>
</dbReference>
<feature type="domain" description="AB hydrolase-1" evidence="10">
    <location>
        <begin position="141"/>
        <end position="359"/>
    </location>
</feature>
<dbReference type="OrthoDB" id="5954035at2759"/>
<dbReference type="AlphaFoldDB" id="A0A5M9MFG3"/>
<dbReference type="InterPro" id="IPR050960">
    <property type="entry name" value="AB_hydrolase_4_sf"/>
</dbReference>
<gene>
    <name evidence="11" type="ORF">ATNIH1004_010001</name>
</gene>
<dbReference type="Pfam" id="PF00561">
    <property type="entry name" value="Abhydrolase_1"/>
    <property type="match status" value="1"/>
</dbReference>
<comment type="similarity">
    <text evidence="1">Belongs to the AB hydrolase superfamily. AB hydrolase 4 family.</text>
</comment>
<dbReference type="PANTHER" id="PTHR10794">
    <property type="entry name" value="ABHYDROLASE DOMAIN-CONTAINING PROTEIN"/>
    <property type="match status" value="1"/>
</dbReference>
<sequence>MRPTGRVSFIHSKDNALLISKKAGKSGKQEQTTLLDICRTATPAKCTLNPFLFNGHLQTAWTAVKYDGVPVYYKRWVFEAENSTFNGHFAVDFVVEPYTVPKTGQAADEERKYTQPSGLPERTSFFSEGEFSALSSDDTKPMLVVLHGLSGGSHEIYLRHVVAPLVADKGWEACVVNSRGCSRTKITTGMLYNARATWDVRQTVKWLRKTFPNRPLFGIGFSLGANILTNYLGEEGEACELKAAVLCASPWNLEVGSVNLQSTWMGLEVYSKVMGSSMKQLFEQHVEEVSKNPRLDVETVRKVTYLHEFDRAVQCPLWGYPTEGAYYRDATSTDSMLAIKIPFFTIQAEDDPIASVKALPFEEIQRTPYGVMMTTSWGGHLGWFELGGDRWFVKPVNNFLNLMAKEVDLETPFMVQNPENIPSHIDLERPGGEPNTTPKPEFSPMRRKLGLKLAQSA</sequence>
<dbReference type="EMBL" id="QUQM01000005">
    <property type="protein sequence ID" value="KAA8643239.1"/>
    <property type="molecule type" value="Genomic_DNA"/>
</dbReference>
<keyword evidence="3" id="KW-0378">Hydrolase</keyword>
<evidence type="ECO:0000256" key="5">
    <source>
        <dbReference type="ARBA" id="ARBA00054277"/>
    </source>
</evidence>
<comment type="caution">
    <text evidence="11">The sequence shown here is derived from an EMBL/GenBank/DDBJ whole genome shotgun (WGS) entry which is preliminary data.</text>
</comment>
<dbReference type="GO" id="GO:0047372">
    <property type="term" value="F:monoacylglycerol lipase activity"/>
    <property type="evidence" value="ECO:0007669"/>
    <property type="project" value="TreeGrafter"/>
</dbReference>